<gene>
    <name evidence="2" type="ORF">I2I01_02865</name>
</gene>
<sequence>MSERRPCGVVWLSLLTLLTSWLAIGCSHLSRRAEKEGQPVSALPAPSTPAPRPAKPGTTSLPEKPFSSYRDTTLLFGKYVLAHDDEGYASVFYKPYSDSAWVEIPQVYGRSVELDTANVDRQGEPELLLTIEYKRSGNPDYGIIRTLHILRTGPIVDSLLAMRVGCANYHHSWEDGELNNFEQTQQVTAGYGVLRIGPVRTTCERNHSTAPCECDAQDLREAGGAPFARPGHYYWQHDRLALVRAR</sequence>
<dbReference type="EMBL" id="JADQDP010000001">
    <property type="protein sequence ID" value="MBF9140557.1"/>
    <property type="molecule type" value="Genomic_DNA"/>
</dbReference>
<feature type="region of interest" description="Disordered" evidence="1">
    <location>
        <begin position="35"/>
        <end position="66"/>
    </location>
</feature>
<evidence type="ECO:0000313" key="3">
    <source>
        <dbReference type="Proteomes" id="UP000645610"/>
    </source>
</evidence>
<protein>
    <recommendedName>
        <fullName evidence="4">Lipoprotein</fullName>
    </recommendedName>
</protein>
<dbReference type="RefSeq" id="WP_196284903.1">
    <property type="nucleotide sequence ID" value="NZ_JADQDP010000001.1"/>
</dbReference>
<accession>A0A931BFX6</accession>
<dbReference type="PROSITE" id="PS51257">
    <property type="entry name" value="PROKAR_LIPOPROTEIN"/>
    <property type="match status" value="1"/>
</dbReference>
<comment type="caution">
    <text evidence="2">The sequence shown here is derived from an EMBL/GenBank/DDBJ whole genome shotgun (WGS) entry which is preliminary data.</text>
</comment>
<evidence type="ECO:0008006" key="4">
    <source>
        <dbReference type="Google" id="ProtNLM"/>
    </source>
</evidence>
<proteinExistence type="predicted"/>
<organism evidence="2 3">
    <name type="scientific">Hymenobacter properus</name>
    <dbReference type="NCBI Taxonomy" id="2791026"/>
    <lineage>
        <taxon>Bacteria</taxon>
        <taxon>Pseudomonadati</taxon>
        <taxon>Bacteroidota</taxon>
        <taxon>Cytophagia</taxon>
        <taxon>Cytophagales</taxon>
        <taxon>Hymenobacteraceae</taxon>
        <taxon>Hymenobacter</taxon>
    </lineage>
</organism>
<reference evidence="2 3" key="1">
    <citation type="submission" date="2020-11" db="EMBL/GenBank/DDBJ databases">
        <authorList>
            <person name="Kim M.K."/>
        </authorList>
    </citation>
    <scope>NUCLEOTIDE SEQUENCE [LARGE SCALE GENOMIC DNA]</scope>
    <source>
        <strain evidence="2 3">BT439</strain>
    </source>
</reference>
<evidence type="ECO:0000256" key="1">
    <source>
        <dbReference type="SAM" id="MobiDB-lite"/>
    </source>
</evidence>
<evidence type="ECO:0000313" key="2">
    <source>
        <dbReference type="EMBL" id="MBF9140557.1"/>
    </source>
</evidence>
<dbReference type="Proteomes" id="UP000645610">
    <property type="component" value="Unassembled WGS sequence"/>
</dbReference>
<name>A0A931BFX6_9BACT</name>
<keyword evidence="3" id="KW-1185">Reference proteome</keyword>
<dbReference type="AlphaFoldDB" id="A0A931BFX6"/>